<dbReference type="OrthoDB" id="9780660at2"/>
<sequence>MSVKIITDSASDLPRNIVEEYDIDVIPLLVYQGEEEYLDGETLDSSELFRSMREGKVFKTAQPSLGSLVERFTRYAESGESCLYLAFSSELSGTHQTAVMAREQVLENHPNLDLDILDTKCASVGFGMVVIRAAEMAREGQSKGKILEEARRYAANMEHIFTVDDLEHLFRGGRLSRTAALVGGLLNIKPILHVEDGKLVPLEKVRGRKKAIRRIIEVMKERGVGLQEQTIGICHGDDPEGAEMLKSAIREAFGCERFFVNMIGSAIGAHAGPGTLSVFFQGE</sequence>
<dbReference type="InterPro" id="IPR050270">
    <property type="entry name" value="DegV_domain_contain"/>
</dbReference>
<dbReference type="PROSITE" id="PS51482">
    <property type="entry name" value="DEGV"/>
    <property type="match status" value="1"/>
</dbReference>
<dbReference type="InterPro" id="IPR043168">
    <property type="entry name" value="DegV_C"/>
</dbReference>
<keyword evidence="4" id="KW-1185">Reference proteome</keyword>
<protein>
    <submittedName>
        <fullName evidence="3">DegV family protein with EDD domain</fullName>
    </submittedName>
</protein>
<dbReference type="GO" id="GO:0008289">
    <property type="term" value="F:lipid binding"/>
    <property type="evidence" value="ECO:0007669"/>
    <property type="project" value="UniProtKB-KW"/>
</dbReference>
<keyword evidence="2" id="KW-0446">Lipid-binding</keyword>
<accession>A0A2T6BSF7</accession>
<name>A0A2T6BSF7_9BACL</name>
<dbReference type="RefSeq" id="WP_108024063.1">
    <property type="nucleotide sequence ID" value="NZ_QBKR01000014.1"/>
</dbReference>
<dbReference type="Gene3D" id="2.20.28.50">
    <property type="entry name" value="degv family protein"/>
    <property type="match status" value="1"/>
</dbReference>
<dbReference type="Gene3D" id="3.30.1180.10">
    <property type="match status" value="1"/>
</dbReference>
<evidence type="ECO:0000313" key="4">
    <source>
        <dbReference type="Proteomes" id="UP000244240"/>
    </source>
</evidence>
<dbReference type="Pfam" id="PF02645">
    <property type="entry name" value="DegV"/>
    <property type="match status" value="1"/>
</dbReference>
<evidence type="ECO:0000256" key="1">
    <source>
        <dbReference type="ARBA" id="ARBA00003238"/>
    </source>
</evidence>
<dbReference type="Gene3D" id="3.40.50.10440">
    <property type="entry name" value="Dihydroxyacetone kinase, domain 1"/>
    <property type="match status" value="1"/>
</dbReference>
<dbReference type="SUPFAM" id="SSF82549">
    <property type="entry name" value="DAK1/DegV-like"/>
    <property type="match status" value="1"/>
</dbReference>
<dbReference type="AlphaFoldDB" id="A0A2T6BSF7"/>
<dbReference type="NCBIfam" id="TIGR00762">
    <property type="entry name" value="DegV"/>
    <property type="match status" value="1"/>
</dbReference>
<dbReference type="PANTHER" id="PTHR33434">
    <property type="entry name" value="DEGV DOMAIN-CONTAINING PROTEIN DR_1986-RELATED"/>
    <property type="match status" value="1"/>
</dbReference>
<dbReference type="Proteomes" id="UP000244240">
    <property type="component" value="Unassembled WGS sequence"/>
</dbReference>
<comment type="function">
    <text evidence="1">May bind long-chain fatty acids, such as palmitate, and may play a role in lipid transport or fatty acid metabolism.</text>
</comment>
<organism evidence="3 4">
    <name type="scientific">Melghirimyces profundicolus</name>
    <dbReference type="NCBI Taxonomy" id="1242148"/>
    <lineage>
        <taxon>Bacteria</taxon>
        <taxon>Bacillati</taxon>
        <taxon>Bacillota</taxon>
        <taxon>Bacilli</taxon>
        <taxon>Bacillales</taxon>
        <taxon>Thermoactinomycetaceae</taxon>
        <taxon>Melghirimyces</taxon>
    </lineage>
</organism>
<dbReference type="PANTHER" id="PTHR33434:SF3">
    <property type="entry name" value="DEGV DOMAIN-CONTAINING PROTEIN YITS"/>
    <property type="match status" value="1"/>
</dbReference>
<comment type="caution">
    <text evidence="3">The sequence shown here is derived from an EMBL/GenBank/DDBJ whole genome shotgun (WGS) entry which is preliminary data.</text>
</comment>
<evidence type="ECO:0000313" key="3">
    <source>
        <dbReference type="EMBL" id="PTX58877.1"/>
    </source>
</evidence>
<gene>
    <name evidence="3" type="ORF">C8P63_11459</name>
</gene>
<proteinExistence type="predicted"/>
<evidence type="ECO:0000256" key="2">
    <source>
        <dbReference type="ARBA" id="ARBA00023121"/>
    </source>
</evidence>
<reference evidence="3 4" key="1">
    <citation type="submission" date="2018-04" db="EMBL/GenBank/DDBJ databases">
        <title>Genomic Encyclopedia of Archaeal and Bacterial Type Strains, Phase II (KMG-II): from individual species to whole genera.</title>
        <authorList>
            <person name="Goeker M."/>
        </authorList>
    </citation>
    <scope>NUCLEOTIDE SEQUENCE [LARGE SCALE GENOMIC DNA]</scope>
    <source>
        <strain evidence="3 4">DSM 45787</strain>
    </source>
</reference>
<dbReference type="EMBL" id="QBKR01000014">
    <property type="protein sequence ID" value="PTX58877.1"/>
    <property type="molecule type" value="Genomic_DNA"/>
</dbReference>
<dbReference type="InterPro" id="IPR003797">
    <property type="entry name" value="DegV"/>
</dbReference>